<dbReference type="AlphaFoldDB" id="A0AA50CQ37"/>
<dbReference type="PROSITE" id="PS51318">
    <property type="entry name" value="TAT"/>
    <property type="match status" value="1"/>
</dbReference>
<dbReference type="RefSeq" id="WP_306039439.1">
    <property type="nucleotide sequence ID" value="NZ_CP132303.1"/>
</dbReference>
<dbReference type="SUPFAM" id="SSF53850">
    <property type="entry name" value="Periplasmic binding protein-like II"/>
    <property type="match status" value="1"/>
</dbReference>
<gene>
    <name evidence="1" type="ORF">Q9313_18255</name>
</gene>
<keyword evidence="2" id="KW-1185">Reference proteome</keyword>
<organism evidence="1 2">
    <name type="scientific">Shinella sumterensis</name>
    <dbReference type="NCBI Taxonomy" id="1967501"/>
    <lineage>
        <taxon>Bacteria</taxon>
        <taxon>Pseudomonadati</taxon>
        <taxon>Pseudomonadota</taxon>
        <taxon>Alphaproteobacteria</taxon>
        <taxon>Hyphomicrobiales</taxon>
        <taxon>Rhizobiaceae</taxon>
        <taxon>Shinella</taxon>
    </lineage>
</organism>
<evidence type="ECO:0000313" key="2">
    <source>
        <dbReference type="Proteomes" id="UP001234585"/>
    </source>
</evidence>
<name>A0AA50CQ37_9HYPH</name>
<dbReference type="PANTHER" id="PTHR30024">
    <property type="entry name" value="ALIPHATIC SULFONATES-BINDING PROTEIN-RELATED"/>
    <property type="match status" value="1"/>
</dbReference>
<dbReference type="PANTHER" id="PTHR30024:SF2">
    <property type="entry name" value="ABC TRANSPORTER SUBSTRATE-BINDING PROTEIN"/>
    <property type="match status" value="1"/>
</dbReference>
<protein>
    <recommendedName>
        <fullName evidence="3">NitT/TauT family transport system substrate-binding protein</fullName>
    </recommendedName>
</protein>
<accession>A0AA50CQ37</accession>
<proteinExistence type="predicted"/>
<evidence type="ECO:0000313" key="1">
    <source>
        <dbReference type="EMBL" id="WLS00029.1"/>
    </source>
</evidence>
<dbReference type="EMBL" id="CP132303">
    <property type="protein sequence ID" value="WLS00029.1"/>
    <property type="molecule type" value="Genomic_DNA"/>
</dbReference>
<dbReference type="Gene3D" id="3.40.190.10">
    <property type="entry name" value="Periplasmic binding protein-like II"/>
    <property type="match status" value="2"/>
</dbReference>
<geneLocation type="plasmid" evidence="1 2">
    <name>unnamed1</name>
</geneLocation>
<evidence type="ECO:0008006" key="3">
    <source>
        <dbReference type="Google" id="ProtNLM"/>
    </source>
</evidence>
<reference evidence="1 2" key="1">
    <citation type="submission" date="2023-08" db="EMBL/GenBank/DDBJ databases">
        <title>Pathogen: clinical or host-associated sample.</title>
        <authorList>
            <person name="Hergert J."/>
            <person name="Casey R."/>
            <person name="Wagner J."/>
            <person name="Young E.L."/>
            <person name="Oakeson K.F."/>
        </authorList>
    </citation>
    <scope>NUCLEOTIDE SEQUENCE [LARGE SCALE GENOMIC DNA]</scope>
    <source>
        <strain evidence="1 2">1760953</strain>
        <plasmid evidence="1 2">unnamed1</plasmid>
    </source>
</reference>
<keyword evidence="1" id="KW-0614">Plasmid</keyword>
<dbReference type="InterPro" id="IPR006311">
    <property type="entry name" value="TAT_signal"/>
</dbReference>
<dbReference type="Proteomes" id="UP001234585">
    <property type="component" value="Plasmid unnamed1"/>
</dbReference>
<sequence length="340" mass="36743">MTQSPELTRRSLLAAGLGAGVSIGLGLPAFAAQREINIGINTGLPFLPYAVAEQLDLFNTTAKDLGVTDATFAIRRINVATALIDAILTQNVQFGTLGNQALLNTWAKTRGNVNFRGISAYWKGKFSVFSNTDRIKSFADIGPDDKIAVQGPKSAQALYVKLAAMHYFGPDQAHRFDNQLVLLPHTEAVTALTRSDAIQVYMGISPYSEFVAKSPRVHLLATSRDFADPATTNAFLGAIEPVYTAHPDVPAVIIETLNRANKIILEDPEQATKLYSAAEKTPLSFDELRAVIAASNDDYATVPNGLMKVANVMRELGDLKDVPASWKDFFTGPITQTEGS</sequence>